<organism evidence="2 4">
    <name type="scientific">Agrobacterium vitis</name>
    <name type="common">Rhizobium vitis</name>
    <dbReference type="NCBI Taxonomy" id="373"/>
    <lineage>
        <taxon>Bacteria</taxon>
        <taxon>Pseudomonadati</taxon>
        <taxon>Pseudomonadota</taxon>
        <taxon>Alphaproteobacteria</taxon>
        <taxon>Hyphomicrobiales</taxon>
        <taxon>Rhizobiaceae</taxon>
        <taxon>Rhizobium/Agrobacterium group</taxon>
        <taxon>Agrobacterium</taxon>
    </lineage>
</organism>
<protein>
    <submittedName>
        <fullName evidence="2">Uncharacterized protein</fullName>
    </submittedName>
</protein>
<dbReference type="OrthoDB" id="9790536at2"/>
<dbReference type="GO" id="GO:0019634">
    <property type="term" value="P:organic phosphonate metabolic process"/>
    <property type="evidence" value="ECO:0007669"/>
    <property type="project" value="InterPro"/>
</dbReference>
<evidence type="ECO:0000313" key="1">
    <source>
        <dbReference type="EMBL" id="MUZ60536.1"/>
    </source>
</evidence>
<dbReference type="EMBL" id="WPHM01000018">
    <property type="protein sequence ID" value="MUZ60536.1"/>
    <property type="molecule type" value="Genomic_DNA"/>
</dbReference>
<sequence>MYVPAKGGEVAIARSLEALARARRGDPDVPELTVAQIREQMRGAVDRVMTEGALYDRDLAALALKQAQGDLSEATFLLRAHRATLRRMGHCEPIEFTDICLDRHISATTKELAGGQILGATYDYTHRLLDFSLLEARSCADRAVVDDELQDERGFVQDSAALALHTSPYQDLLVSPDCEPSGNRDYEPVDITRVPVRPPYGPSETLGHLVRGEEGFLTGLAYTRLRTAGASHPYVEELSAGQVEILVELEDLGLTVSIGDIDITICRMVAPVLDGKQSHLSPGFGVAFGTNERKAVAMATVDQALKAGLDPELVLSHSDGVEAAGYVSHLKLPHYSDFQSDLELIRRARSTHE</sequence>
<dbReference type="Proteomes" id="UP000436692">
    <property type="component" value="Unassembled WGS sequence"/>
</dbReference>
<proteinExistence type="predicted"/>
<gene>
    <name evidence="2" type="ORF">GOZ88_23670</name>
    <name evidence="1" type="ORF">GOZ95_24210</name>
</gene>
<dbReference type="Pfam" id="PF05861">
    <property type="entry name" value="PhnI"/>
    <property type="match status" value="1"/>
</dbReference>
<evidence type="ECO:0000313" key="3">
    <source>
        <dbReference type="Proteomes" id="UP000436692"/>
    </source>
</evidence>
<dbReference type="Proteomes" id="UP000440716">
    <property type="component" value="Unassembled WGS sequence"/>
</dbReference>
<reference evidence="3 4" key="1">
    <citation type="submission" date="2019-12" db="EMBL/GenBank/DDBJ databases">
        <title>Whole-genome sequencing of Allorhizobium vitis.</title>
        <authorList>
            <person name="Gan H.M."/>
            <person name="Szegedi E."/>
            <person name="Burr T."/>
            <person name="Savka M.A."/>
        </authorList>
    </citation>
    <scope>NUCLEOTIDE SEQUENCE [LARGE SCALE GENOMIC DNA]</scope>
    <source>
        <strain evidence="2 4">CG415</strain>
        <strain evidence="1 3">CG989</strain>
    </source>
</reference>
<dbReference type="InterPro" id="IPR008773">
    <property type="entry name" value="PhnI"/>
</dbReference>
<evidence type="ECO:0000313" key="4">
    <source>
        <dbReference type="Proteomes" id="UP000440716"/>
    </source>
</evidence>
<dbReference type="EMBL" id="WPHU01000012">
    <property type="protein sequence ID" value="MVA59109.1"/>
    <property type="molecule type" value="Genomic_DNA"/>
</dbReference>
<accession>A0A1S2DV27</accession>
<dbReference type="RefSeq" id="WP_070149869.1">
    <property type="nucleotide sequence ID" value="NZ_AP023271.1"/>
</dbReference>
<evidence type="ECO:0000313" key="2">
    <source>
        <dbReference type="EMBL" id="MVA59109.1"/>
    </source>
</evidence>
<dbReference type="AlphaFoldDB" id="A0A1S2DV27"/>
<dbReference type="PIRSF" id="PIRSF007313">
    <property type="entry name" value="PhnI"/>
    <property type="match status" value="1"/>
</dbReference>
<name>A0A1S2DV27_AGRVI</name>
<comment type="caution">
    <text evidence="2">The sequence shown here is derived from an EMBL/GenBank/DDBJ whole genome shotgun (WGS) entry which is preliminary data.</text>
</comment>